<dbReference type="PANTHER" id="PTHR47944:SF4">
    <property type="entry name" value="OS09G0441700 PROTEIN"/>
    <property type="match status" value="1"/>
</dbReference>
<dbReference type="OrthoDB" id="1470350at2759"/>
<comment type="similarity">
    <text evidence="1 7">Belongs to the cytochrome P450 family.</text>
</comment>
<dbReference type="SUPFAM" id="SSF48264">
    <property type="entry name" value="Cytochrome P450"/>
    <property type="match status" value="1"/>
</dbReference>
<dbReference type="InterPro" id="IPR002401">
    <property type="entry name" value="Cyt_P450_E_grp-I"/>
</dbReference>
<dbReference type="InterPro" id="IPR017972">
    <property type="entry name" value="Cyt_P450_CS"/>
</dbReference>
<dbReference type="Gene3D" id="1.10.630.10">
    <property type="entry name" value="Cytochrome P450"/>
    <property type="match status" value="1"/>
</dbReference>
<dbReference type="Pfam" id="PF00067">
    <property type="entry name" value="p450"/>
    <property type="match status" value="1"/>
</dbReference>
<evidence type="ECO:0000313" key="10">
    <source>
        <dbReference type="Proteomes" id="UP000825935"/>
    </source>
</evidence>
<dbReference type="Proteomes" id="UP000825935">
    <property type="component" value="Chromosome 24"/>
</dbReference>
<evidence type="ECO:0000313" key="9">
    <source>
        <dbReference type="EMBL" id="KAH7300602.1"/>
    </source>
</evidence>
<gene>
    <name evidence="9" type="ORF">KP509_24G070800</name>
</gene>
<dbReference type="InterPro" id="IPR001128">
    <property type="entry name" value="Cyt_P450"/>
</dbReference>
<dbReference type="PROSITE" id="PS00086">
    <property type="entry name" value="CYTOCHROME_P450"/>
    <property type="match status" value="1"/>
</dbReference>
<sequence length="560" mass="62978">MELPTSNPNHGSFLLKASLPAGAYQHVLVVLLLLAGCASLLWHRLTKNARRTRAVASPADAPNAEGRQKTGQMELKLPPGPISWPIVGCLPSVGLKHRHRTFYELSKTYGPVMQVPIGSAKIVVVHGAAIAEELLKIRDGQFCSRPPSMTGTYLGFEHCDVNLTPYNQNWQATRKALSLHLLSPSKIASQAPMRRRRICSVMAPLYCQASAEPRTVVNVSAIADRLLIDIIIRMMFGERYSAAEIQRHRRGSEALTIRKCLQEFDVDLREGIFLWGELNLAEYFPLLSWLDVQGLERRFRNLRKKLESLFQLIIQDHRQHACAEDEAEPDFIDVLLSQKQLTDKQLMGIMSNVLIAGIDTTARAIEWAMAELGSNASVIERAQEELDRVVGRNRVMDEHDIEKLPYLRAISKEVLRLHPSAPMDDPHVNEKPSTLGGYYIPAHSIILHNLWALSQDGSLWDNPTEFSPERFLKSKEYESMNVYGGDFKLLPFSSGRRRCPAYHFATLTLQHVVGVFLHLFDWSVPQNGAINMEESDGIVVGLKHPLMLSITPRLSNVNIK</sequence>
<dbReference type="InterPro" id="IPR036396">
    <property type="entry name" value="Cyt_P450_sf"/>
</dbReference>
<accession>A0A8T2RW52</accession>
<evidence type="ECO:0000256" key="3">
    <source>
        <dbReference type="ARBA" id="ARBA00022723"/>
    </source>
</evidence>
<evidence type="ECO:0000256" key="2">
    <source>
        <dbReference type="ARBA" id="ARBA00022617"/>
    </source>
</evidence>
<evidence type="ECO:0000256" key="5">
    <source>
        <dbReference type="ARBA" id="ARBA00023004"/>
    </source>
</evidence>
<protein>
    <recommendedName>
        <fullName evidence="11">Cytochrome P450</fullName>
    </recommendedName>
</protein>
<evidence type="ECO:0000256" key="6">
    <source>
        <dbReference type="PIRSR" id="PIRSR602401-1"/>
    </source>
</evidence>
<evidence type="ECO:0000256" key="4">
    <source>
        <dbReference type="ARBA" id="ARBA00023002"/>
    </source>
</evidence>
<dbReference type="GO" id="GO:0004497">
    <property type="term" value="F:monooxygenase activity"/>
    <property type="evidence" value="ECO:0007669"/>
    <property type="project" value="UniProtKB-KW"/>
</dbReference>
<feature type="transmembrane region" description="Helical" evidence="8">
    <location>
        <begin position="23"/>
        <end position="43"/>
    </location>
</feature>
<dbReference type="GO" id="GO:0044550">
    <property type="term" value="P:secondary metabolite biosynthetic process"/>
    <property type="evidence" value="ECO:0007669"/>
    <property type="project" value="UniProtKB-ARBA"/>
</dbReference>
<evidence type="ECO:0000256" key="8">
    <source>
        <dbReference type="SAM" id="Phobius"/>
    </source>
</evidence>
<dbReference type="EMBL" id="CM035429">
    <property type="protein sequence ID" value="KAH7300602.1"/>
    <property type="molecule type" value="Genomic_DNA"/>
</dbReference>
<keyword evidence="8" id="KW-0812">Transmembrane</keyword>
<keyword evidence="5 6" id="KW-0408">Iron</keyword>
<comment type="cofactor">
    <cofactor evidence="6">
        <name>heme</name>
        <dbReference type="ChEBI" id="CHEBI:30413"/>
    </cofactor>
</comment>
<keyword evidence="8" id="KW-1133">Transmembrane helix</keyword>
<name>A0A8T2RW52_CERRI</name>
<evidence type="ECO:0000256" key="7">
    <source>
        <dbReference type="RuleBase" id="RU000461"/>
    </source>
</evidence>
<evidence type="ECO:0008006" key="11">
    <source>
        <dbReference type="Google" id="ProtNLM"/>
    </source>
</evidence>
<dbReference type="AlphaFoldDB" id="A0A8T2RW52"/>
<dbReference type="CDD" id="cd20618">
    <property type="entry name" value="CYP71_clan"/>
    <property type="match status" value="1"/>
</dbReference>
<dbReference type="PRINTS" id="PR00385">
    <property type="entry name" value="P450"/>
</dbReference>
<keyword evidence="7" id="KW-0503">Monooxygenase</keyword>
<organism evidence="9 10">
    <name type="scientific">Ceratopteris richardii</name>
    <name type="common">Triangle waterfern</name>
    <dbReference type="NCBI Taxonomy" id="49495"/>
    <lineage>
        <taxon>Eukaryota</taxon>
        <taxon>Viridiplantae</taxon>
        <taxon>Streptophyta</taxon>
        <taxon>Embryophyta</taxon>
        <taxon>Tracheophyta</taxon>
        <taxon>Polypodiopsida</taxon>
        <taxon>Polypodiidae</taxon>
        <taxon>Polypodiales</taxon>
        <taxon>Pteridineae</taxon>
        <taxon>Pteridaceae</taxon>
        <taxon>Parkerioideae</taxon>
        <taxon>Ceratopteris</taxon>
    </lineage>
</organism>
<keyword evidence="10" id="KW-1185">Reference proteome</keyword>
<dbReference type="GO" id="GO:0020037">
    <property type="term" value="F:heme binding"/>
    <property type="evidence" value="ECO:0007669"/>
    <property type="project" value="InterPro"/>
</dbReference>
<keyword evidence="4 7" id="KW-0560">Oxidoreductase</keyword>
<evidence type="ECO:0000256" key="1">
    <source>
        <dbReference type="ARBA" id="ARBA00010617"/>
    </source>
</evidence>
<dbReference type="PANTHER" id="PTHR47944">
    <property type="entry name" value="CYTOCHROME P450 98A9"/>
    <property type="match status" value="1"/>
</dbReference>
<dbReference type="OMA" id="ITERTMM"/>
<comment type="caution">
    <text evidence="9">The sequence shown here is derived from an EMBL/GenBank/DDBJ whole genome shotgun (WGS) entry which is preliminary data.</text>
</comment>
<keyword evidence="2 6" id="KW-0349">Heme</keyword>
<dbReference type="GO" id="GO:0016705">
    <property type="term" value="F:oxidoreductase activity, acting on paired donors, with incorporation or reduction of molecular oxygen"/>
    <property type="evidence" value="ECO:0007669"/>
    <property type="project" value="InterPro"/>
</dbReference>
<keyword evidence="8" id="KW-0472">Membrane</keyword>
<dbReference type="GO" id="GO:0005506">
    <property type="term" value="F:iron ion binding"/>
    <property type="evidence" value="ECO:0007669"/>
    <property type="project" value="InterPro"/>
</dbReference>
<reference evidence="9" key="1">
    <citation type="submission" date="2021-08" db="EMBL/GenBank/DDBJ databases">
        <title>WGS assembly of Ceratopteris richardii.</title>
        <authorList>
            <person name="Marchant D.B."/>
            <person name="Chen G."/>
            <person name="Jenkins J."/>
            <person name="Shu S."/>
            <person name="Leebens-Mack J."/>
            <person name="Grimwood J."/>
            <person name="Schmutz J."/>
            <person name="Soltis P."/>
            <person name="Soltis D."/>
            <person name="Chen Z.-H."/>
        </authorList>
    </citation>
    <scope>NUCLEOTIDE SEQUENCE</scope>
    <source>
        <strain evidence="9">Whitten #5841</strain>
        <tissue evidence="9">Leaf</tissue>
    </source>
</reference>
<proteinExistence type="inferred from homology"/>
<feature type="binding site" description="axial binding residue" evidence="6">
    <location>
        <position position="499"/>
    </location>
    <ligand>
        <name>heme</name>
        <dbReference type="ChEBI" id="CHEBI:30413"/>
    </ligand>
    <ligandPart>
        <name>Fe</name>
        <dbReference type="ChEBI" id="CHEBI:18248"/>
    </ligandPart>
</feature>
<dbReference type="PRINTS" id="PR00463">
    <property type="entry name" value="EP450I"/>
</dbReference>
<keyword evidence="3 6" id="KW-0479">Metal-binding</keyword>